<dbReference type="Pfam" id="PF07400">
    <property type="entry name" value="IL11"/>
    <property type="match status" value="1"/>
</dbReference>
<keyword evidence="2" id="KW-1185">Reference proteome</keyword>
<proteinExistence type="predicted"/>
<evidence type="ECO:0000313" key="1">
    <source>
        <dbReference type="EMBL" id="KAK6468646.1"/>
    </source>
</evidence>
<name>A0ABR0Y850_HUSHU</name>
<dbReference type="PANTHER" id="PTHR16922:SF0">
    <property type="entry name" value="INTERLEUKIN-11"/>
    <property type="match status" value="1"/>
</dbReference>
<dbReference type="PRINTS" id="PR01927">
    <property type="entry name" value="INTRLEUKIN11"/>
</dbReference>
<gene>
    <name evidence="1" type="ORF">HHUSO_G33443</name>
</gene>
<reference evidence="1 2" key="1">
    <citation type="submission" date="2021-05" db="EMBL/GenBank/DDBJ databases">
        <authorList>
            <person name="Zahm M."/>
            <person name="Klopp C."/>
            <person name="Cabau C."/>
            <person name="Kuhl H."/>
            <person name="Suciu R."/>
            <person name="Ciorpac M."/>
            <person name="Holostenco D."/>
            <person name="Gessner J."/>
            <person name="Wuertz S."/>
            <person name="Hohne C."/>
            <person name="Stock M."/>
            <person name="Gislard M."/>
            <person name="Lluch J."/>
            <person name="Milhes M."/>
            <person name="Lampietro C."/>
            <person name="Lopez Roques C."/>
            <person name="Donnadieu C."/>
            <person name="Du K."/>
            <person name="Schartl M."/>
            <person name="Guiguen Y."/>
        </authorList>
    </citation>
    <scope>NUCLEOTIDE SEQUENCE [LARGE SCALE GENOMIC DNA]</scope>
    <source>
        <strain evidence="1">Hh-F2</strain>
        <tissue evidence="1">Blood</tissue>
    </source>
</reference>
<dbReference type="PANTHER" id="PTHR16922">
    <property type="entry name" value="INTERLEUKIN 11"/>
    <property type="match status" value="1"/>
</dbReference>
<comment type="caution">
    <text evidence="1">The sequence shown here is derived from an EMBL/GenBank/DDBJ whole genome shotgun (WGS) entry which is preliminary data.</text>
</comment>
<dbReference type="InterPro" id="IPR020438">
    <property type="entry name" value="IL-11"/>
</dbReference>
<dbReference type="EMBL" id="JAHFZB010000043">
    <property type="protein sequence ID" value="KAK6468646.1"/>
    <property type="molecule type" value="Genomic_DNA"/>
</dbReference>
<evidence type="ECO:0000313" key="2">
    <source>
        <dbReference type="Proteomes" id="UP001369086"/>
    </source>
</evidence>
<organism evidence="1 2">
    <name type="scientific">Huso huso</name>
    <name type="common">Beluga</name>
    <name type="synonym">Acipenser huso</name>
    <dbReference type="NCBI Taxonomy" id="61971"/>
    <lineage>
        <taxon>Eukaryota</taxon>
        <taxon>Metazoa</taxon>
        <taxon>Chordata</taxon>
        <taxon>Craniata</taxon>
        <taxon>Vertebrata</taxon>
        <taxon>Euteleostomi</taxon>
        <taxon>Actinopterygii</taxon>
        <taxon>Chondrostei</taxon>
        <taxon>Acipenseriformes</taxon>
        <taxon>Acipenseridae</taxon>
        <taxon>Huso</taxon>
    </lineage>
</organism>
<dbReference type="InterPro" id="IPR009079">
    <property type="entry name" value="4_helix_cytokine-like_core"/>
</dbReference>
<dbReference type="Gene3D" id="1.20.1250.10">
    <property type="match status" value="1"/>
</dbReference>
<dbReference type="Proteomes" id="UP001369086">
    <property type="component" value="Unassembled WGS sequence"/>
</dbReference>
<sequence>MPSSKSHSDADGDHKLDSLPVLSVSATNLSTAQVKSTLSKLLSDLFSYEKHFDWLRRVSERPHHGHLPKVGGVLTHIRNMIASLQHQMIQLNVPRPPPPSPSLPPPHPPVWEAVQTAHAILKSFRLFSDWSVRALLSLSDRL</sequence>
<accession>A0ABR0Y850</accession>
<protein>
    <submittedName>
        <fullName evidence="1">Interleukin-11-like</fullName>
    </submittedName>
</protein>
<dbReference type="SUPFAM" id="SSF47266">
    <property type="entry name" value="4-helical cytokines"/>
    <property type="match status" value="1"/>
</dbReference>